<dbReference type="Pfam" id="PF05048">
    <property type="entry name" value="NosD"/>
    <property type="match status" value="1"/>
</dbReference>
<evidence type="ECO:0000313" key="2">
    <source>
        <dbReference type="EMBL" id="KHK96569.1"/>
    </source>
</evidence>
<dbReference type="Gene3D" id="2.160.20.10">
    <property type="entry name" value="Single-stranded right-handed beta-helix, Pectin lyase-like"/>
    <property type="match status" value="1"/>
</dbReference>
<sequence>MESNVYDVTDWKTPGKPIDPQDDIGAVINSIIADIKQRQTNPADKPGAVIYIPPGTYSLKTRVVVDVSFLTIRGSGHGFSSLSIRYNSNTAGWHEINPGGSHIRVENTDGNSEAFIVSRSGNPRLSSVAFENFCLDGVSFGSNQNSYRNGKVGIRFATDNDSARVRGMGMVYLEQALLIQGPDALDVSGNFIAECGTCVMIIGGSQASKISDNHLGAGPVGFTIFAENSNGLLITGNNIFPRGIDSVHIKNSYRSNISSNRLQSFYPGSITLEGNCKENLISSNMFERQVETYGPFIGVGNGLDDDFGVVQVNGDGNTITSNHVTLIIPPDQVKPANGTAAIFRIKNGDQNLVGANHIISNLAVHTVVLDAGTTNSHVFDSGTAAQLLANSSSYGFRPTP</sequence>
<dbReference type="GO" id="GO:0016740">
    <property type="term" value="F:transferase activity"/>
    <property type="evidence" value="ECO:0007669"/>
    <property type="project" value="UniProtKB-KW"/>
</dbReference>
<reference evidence="2 3" key="1">
    <citation type="submission" date="2014-11" db="EMBL/GenBank/DDBJ databases">
        <title>Genome sequence of Microbacterium mangrovi MUSC 115(T).</title>
        <authorList>
            <person name="Lee L.-H."/>
        </authorList>
    </citation>
    <scope>NUCLEOTIDE SEQUENCE [LARGE SCALE GENOMIC DNA]</scope>
    <source>
        <strain evidence="2 3">MUSC 115</strain>
    </source>
</reference>
<dbReference type="OrthoDB" id="2501618at2"/>
<comment type="caution">
    <text evidence="2">The sequence shown here is derived from an EMBL/GenBank/DDBJ whole genome shotgun (WGS) entry which is preliminary data.</text>
</comment>
<dbReference type="InterPro" id="IPR011050">
    <property type="entry name" value="Pectin_lyase_fold/virulence"/>
</dbReference>
<keyword evidence="2" id="KW-0808">Transferase</keyword>
<organism evidence="2 3">
    <name type="scientific">Microbacterium mangrovi</name>
    <dbReference type="NCBI Taxonomy" id="1348253"/>
    <lineage>
        <taxon>Bacteria</taxon>
        <taxon>Bacillati</taxon>
        <taxon>Actinomycetota</taxon>
        <taxon>Actinomycetes</taxon>
        <taxon>Micrococcales</taxon>
        <taxon>Microbacteriaceae</taxon>
        <taxon>Microbacterium</taxon>
    </lineage>
</organism>
<proteinExistence type="predicted"/>
<dbReference type="Pfam" id="PF18835">
    <property type="entry name" value="Beta_helix_2"/>
    <property type="match status" value="1"/>
</dbReference>
<evidence type="ECO:0000259" key="1">
    <source>
        <dbReference type="Pfam" id="PF05048"/>
    </source>
</evidence>
<dbReference type="SUPFAM" id="SSF51126">
    <property type="entry name" value="Pectin lyase-like"/>
    <property type="match status" value="1"/>
</dbReference>
<dbReference type="AlphaFoldDB" id="A0A0B2A439"/>
<evidence type="ECO:0000313" key="3">
    <source>
        <dbReference type="Proteomes" id="UP000031030"/>
    </source>
</evidence>
<name>A0A0B2A439_9MICO</name>
<dbReference type="InterPro" id="IPR007742">
    <property type="entry name" value="NosD_dom"/>
</dbReference>
<dbReference type="InterPro" id="IPR012334">
    <property type="entry name" value="Pectin_lyas_fold"/>
</dbReference>
<dbReference type="EMBL" id="JTDK01000014">
    <property type="protein sequence ID" value="KHK96569.1"/>
    <property type="molecule type" value="Genomic_DNA"/>
</dbReference>
<dbReference type="Proteomes" id="UP000031030">
    <property type="component" value="Unassembled WGS sequence"/>
</dbReference>
<gene>
    <name evidence="2" type="ORF">LK09_14605</name>
</gene>
<dbReference type="STRING" id="1348253.LK09_14605"/>
<keyword evidence="3" id="KW-1185">Reference proteome</keyword>
<dbReference type="CDD" id="cd21111">
    <property type="entry name" value="IFTase"/>
    <property type="match status" value="1"/>
</dbReference>
<dbReference type="InterPro" id="IPR040526">
    <property type="entry name" value="Beta_helix_2"/>
</dbReference>
<protein>
    <submittedName>
        <fullName evidence="2">Fructotransferase</fullName>
    </submittedName>
</protein>
<feature type="domain" description="Periplasmic copper-binding protein NosD beta helix" evidence="1">
    <location>
        <begin position="143"/>
        <end position="287"/>
    </location>
</feature>
<accession>A0A0B2A439</accession>